<evidence type="ECO:0000313" key="4">
    <source>
        <dbReference type="EMBL" id="CAA7602867.1"/>
    </source>
</evidence>
<dbReference type="PROSITE" id="PS50111">
    <property type="entry name" value="CHEMOTAXIS_TRANSDUC_2"/>
    <property type="match status" value="1"/>
</dbReference>
<dbReference type="Proteomes" id="UP001071230">
    <property type="component" value="Unassembled WGS sequence"/>
</dbReference>
<dbReference type="AlphaFoldDB" id="A0A8S0Y064"/>
<dbReference type="KEGG" id="aacx:DEACI_3690"/>
<name>A0A8S0Y064_9FIRM</name>
<dbReference type="EMBL" id="LR746496">
    <property type="protein sequence ID" value="CAA7602867.1"/>
    <property type="molecule type" value="Genomic_DNA"/>
</dbReference>
<dbReference type="PANTHER" id="PTHR32089:SF112">
    <property type="entry name" value="LYSOZYME-LIKE PROTEIN-RELATED"/>
    <property type="match status" value="1"/>
</dbReference>
<dbReference type="EMBL" id="CDGJ01000003">
    <property type="protein sequence ID" value="CEJ05748.1"/>
    <property type="molecule type" value="Genomic_DNA"/>
</dbReference>
<evidence type="ECO:0000313" key="6">
    <source>
        <dbReference type="Proteomes" id="UP001071230"/>
    </source>
</evidence>
<dbReference type="PANTHER" id="PTHR32089">
    <property type="entry name" value="METHYL-ACCEPTING CHEMOTAXIS PROTEIN MCPB"/>
    <property type="match status" value="1"/>
</dbReference>
<dbReference type="Pfam" id="PF00015">
    <property type="entry name" value="MCPsignal"/>
    <property type="match status" value="1"/>
</dbReference>
<keyword evidence="6" id="KW-1185">Reference proteome</keyword>
<feature type="domain" description="Methyl-accepting transducer" evidence="3">
    <location>
        <begin position="124"/>
        <end position="285"/>
    </location>
</feature>
<reference evidence="4" key="2">
    <citation type="submission" date="2020-01" db="EMBL/GenBank/DDBJ databases">
        <authorList>
            <person name="Hornung B."/>
        </authorList>
    </citation>
    <scope>NUCLEOTIDE SEQUENCE</scope>
    <source>
        <strain evidence="4">PacBioINE</strain>
    </source>
</reference>
<dbReference type="Gene3D" id="1.10.287.950">
    <property type="entry name" value="Methyl-accepting chemotaxis protein"/>
    <property type="match status" value="1"/>
</dbReference>
<evidence type="ECO:0000259" key="3">
    <source>
        <dbReference type="PROSITE" id="PS50111"/>
    </source>
</evidence>
<evidence type="ECO:0000256" key="2">
    <source>
        <dbReference type="PROSITE-ProRule" id="PRU00284"/>
    </source>
</evidence>
<gene>
    <name evidence="5" type="ORF">DEACI_0168</name>
    <name evidence="4" type="ORF">DEACI_3690</name>
</gene>
<dbReference type="InterPro" id="IPR008599">
    <property type="entry name" value="Diacid_rec"/>
</dbReference>
<reference evidence="5" key="1">
    <citation type="submission" date="2014-11" db="EMBL/GenBank/DDBJ databases">
        <authorList>
            <person name="Hornung B.V."/>
        </authorList>
    </citation>
    <scope>NUCLEOTIDE SEQUENCE</scope>
    <source>
        <strain evidence="5">INE</strain>
    </source>
</reference>
<sequence>MQMTEGIANRIAELIARESGYPVIVCNAAGEIIADSDHKRVGVVHSGARSIMTTEAEYALITAEDEAGSGGKLREGFNVAIRAEGRKIGTFGVAAPVEIARPITKIAAGLVVSTLREEELKEVIRGQVNKLNDSLGQAASAVQQIAASSQEVAAISQTVTEVAATGARQVKATAGIIDFIRRVAKQTNLLGLNAAIEAARAGEQGKGFSVVAGEVRKLAEESGRSANEINGILTQFQDVMDRVMEGVLQNATITQEQARSTQDIAHMVDNVRQVGLELGSLAESL</sequence>
<proteinExistence type="predicted"/>
<protein>
    <submittedName>
        <fullName evidence="4">Methyl-accepting chemotaxis protein (MCP) signalling domain</fullName>
    </submittedName>
    <submittedName>
        <fullName evidence="5">Methyl-accepting chemotaxis protein signaling domain protein</fullName>
    </submittedName>
</protein>
<keyword evidence="1 2" id="KW-0807">Transducer</keyword>
<evidence type="ECO:0000313" key="5">
    <source>
        <dbReference type="EMBL" id="CEJ05748.1"/>
    </source>
</evidence>
<dbReference type="GO" id="GO:0007165">
    <property type="term" value="P:signal transduction"/>
    <property type="evidence" value="ECO:0007669"/>
    <property type="project" value="UniProtKB-KW"/>
</dbReference>
<accession>A0A8S0Y064</accession>
<evidence type="ECO:0000256" key="1">
    <source>
        <dbReference type="ARBA" id="ARBA00023224"/>
    </source>
</evidence>
<organism evidence="4">
    <name type="scientific">Acididesulfobacillus acetoxydans</name>
    <dbReference type="NCBI Taxonomy" id="1561005"/>
    <lineage>
        <taxon>Bacteria</taxon>
        <taxon>Bacillati</taxon>
        <taxon>Bacillota</taxon>
        <taxon>Clostridia</taxon>
        <taxon>Eubacteriales</taxon>
        <taxon>Peptococcaceae</taxon>
        <taxon>Acididesulfobacillus</taxon>
    </lineage>
</organism>
<dbReference type="Proteomes" id="UP000836597">
    <property type="component" value="Chromosome"/>
</dbReference>
<dbReference type="SUPFAM" id="SSF58104">
    <property type="entry name" value="Methyl-accepting chemotaxis protein (MCP) signaling domain"/>
    <property type="match status" value="1"/>
</dbReference>
<dbReference type="Pfam" id="PF05651">
    <property type="entry name" value="Diacid_rec"/>
    <property type="match status" value="1"/>
</dbReference>
<dbReference type="GO" id="GO:0016020">
    <property type="term" value="C:membrane"/>
    <property type="evidence" value="ECO:0007669"/>
    <property type="project" value="InterPro"/>
</dbReference>
<dbReference type="InterPro" id="IPR004089">
    <property type="entry name" value="MCPsignal_dom"/>
</dbReference>
<dbReference type="SMART" id="SM00283">
    <property type="entry name" value="MA"/>
    <property type="match status" value="1"/>
</dbReference>